<evidence type="ECO:0000313" key="1">
    <source>
        <dbReference type="EMBL" id="KAK3800337.1"/>
    </source>
</evidence>
<name>A0AAE1B7Z2_9GAST</name>
<organism evidence="1 2">
    <name type="scientific">Elysia crispata</name>
    <name type="common">lettuce slug</name>
    <dbReference type="NCBI Taxonomy" id="231223"/>
    <lineage>
        <taxon>Eukaryota</taxon>
        <taxon>Metazoa</taxon>
        <taxon>Spiralia</taxon>
        <taxon>Lophotrochozoa</taxon>
        <taxon>Mollusca</taxon>
        <taxon>Gastropoda</taxon>
        <taxon>Heterobranchia</taxon>
        <taxon>Euthyneura</taxon>
        <taxon>Panpulmonata</taxon>
        <taxon>Sacoglossa</taxon>
        <taxon>Placobranchoidea</taxon>
        <taxon>Plakobranchidae</taxon>
        <taxon>Elysia</taxon>
    </lineage>
</organism>
<dbReference type="AlphaFoldDB" id="A0AAE1B7Z2"/>
<proteinExistence type="predicted"/>
<keyword evidence="2" id="KW-1185">Reference proteome</keyword>
<sequence>MLLVFNPNRSKLRARPYQPSMKNRDAYCVTSEVGDKAERMEFSMTDLKLGIFKKKSENTQGQTDLRSKKPEVRVLLSEQTFTTFRFAAAGLRLSCSVTAWNRWARLLEASHTGFTEGNGDFSCQKRQFIWCSMFWACHLFLSPFLPLIAQTVEASQDTISQSIGAARLLELSDQSGAE</sequence>
<gene>
    <name evidence="1" type="ORF">RRG08_018787</name>
</gene>
<reference evidence="1" key="1">
    <citation type="journal article" date="2023" name="G3 (Bethesda)">
        <title>A reference genome for the long-term kleptoplast-retaining sea slug Elysia crispata morphotype clarki.</title>
        <authorList>
            <person name="Eastman K.E."/>
            <person name="Pendleton A.L."/>
            <person name="Shaikh M.A."/>
            <person name="Suttiyut T."/>
            <person name="Ogas R."/>
            <person name="Tomko P."/>
            <person name="Gavelis G."/>
            <person name="Widhalm J.R."/>
            <person name="Wisecaver J.H."/>
        </authorList>
    </citation>
    <scope>NUCLEOTIDE SEQUENCE</scope>
    <source>
        <strain evidence="1">ECLA1</strain>
    </source>
</reference>
<dbReference type="EMBL" id="JAWDGP010000460">
    <property type="protein sequence ID" value="KAK3800337.1"/>
    <property type="molecule type" value="Genomic_DNA"/>
</dbReference>
<comment type="caution">
    <text evidence="1">The sequence shown here is derived from an EMBL/GenBank/DDBJ whole genome shotgun (WGS) entry which is preliminary data.</text>
</comment>
<accession>A0AAE1B7Z2</accession>
<protein>
    <submittedName>
        <fullName evidence="1">Uncharacterized protein</fullName>
    </submittedName>
</protein>
<dbReference type="Proteomes" id="UP001283361">
    <property type="component" value="Unassembled WGS sequence"/>
</dbReference>
<evidence type="ECO:0000313" key="2">
    <source>
        <dbReference type="Proteomes" id="UP001283361"/>
    </source>
</evidence>